<evidence type="ECO:0000313" key="3">
    <source>
        <dbReference type="Proteomes" id="UP000067399"/>
    </source>
</evidence>
<keyword evidence="1" id="KW-0732">Signal</keyword>
<dbReference type="EMBL" id="AP013042">
    <property type="protein sequence ID" value="BAS68264.1"/>
    <property type="molecule type" value="Genomic_DNA"/>
</dbReference>
<name>A0A0P0UTN1_9GAMM</name>
<feature type="signal peptide" evidence="1">
    <location>
        <begin position="1"/>
        <end position="22"/>
    </location>
</feature>
<reference evidence="2 3" key="2">
    <citation type="journal article" date="2016" name="ISME J.">
        <title>Heterogeneous composition of key metabolic gene clusters in a vent mussel symbiont population.</title>
        <authorList>
            <person name="Ikuta T."/>
            <person name="Takaki Y."/>
            <person name="Nagai Y."/>
            <person name="Shimamura S."/>
            <person name="Tsuda M."/>
            <person name="Kawagucci S."/>
            <person name="Aoki Y."/>
            <person name="Inoue K."/>
            <person name="Teruya M."/>
            <person name="Satou K."/>
            <person name="Teruya K."/>
            <person name="Shimoji M."/>
            <person name="Tamotsu H."/>
            <person name="Hirano T."/>
            <person name="Maruyama T."/>
            <person name="Yoshida T."/>
        </authorList>
    </citation>
    <scope>NUCLEOTIDE SEQUENCE [LARGE SCALE GENOMIC DNA]</scope>
    <source>
        <strain evidence="2 3">Myojin Knoll</strain>
    </source>
</reference>
<dbReference type="Gene3D" id="1.20.1600.10">
    <property type="entry name" value="Outer membrane efflux proteins (OEP)"/>
    <property type="match status" value="1"/>
</dbReference>
<accession>A0A0P0UTN1</accession>
<feature type="chain" id="PRO_5006056078" description="Outer membrane efflux protein" evidence="1">
    <location>
        <begin position="23"/>
        <end position="487"/>
    </location>
</feature>
<dbReference type="AlphaFoldDB" id="A0A0P0UTN1"/>
<evidence type="ECO:0008006" key="4">
    <source>
        <dbReference type="Google" id="ProtNLM"/>
    </source>
</evidence>
<dbReference type="RefSeq" id="WP_066045303.1">
    <property type="nucleotide sequence ID" value="NZ_AP013042.1"/>
</dbReference>
<organism evidence="2 3">
    <name type="scientific">endosymbiont of Bathymodiolus septemdierum str. Myojin knoll</name>
    <dbReference type="NCBI Taxonomy" id="1303921"/>
    <lineage>
        <taxon>Bacteria</taxon>
        <taxon>Pseudomonadati</taxon>
        <taxon>Pseudomonadota</taxon>
        <taxon>Gammaproteobacteria</taxon>
        <taxon>sulfur-oxidizing symbionts</taxon>
    </lineage>
</organism>
<sequence>MKKNSIWMALCALYLLSVNVLALTEQALIQKVLINHKLFESDEIDMLIQQRRLESRERDYYGWRLDLTAKYGIEKDSTDKDTSYTYTRNQTDRNIGLKLSTAFKNGSSFSVDFDRKLPIDEQEKYKSGVYYQDKKLSERNNVLTTKINIPLLKNSDGGSSKALYDLAEIDQKVEILELLENKEDEVADALTAFIDLAIGIQRLHIYKDRLSAFKKIKAYVKQRKNDSKLLATQIQKTKTSIAQSESNLASSILTLKTFIDFNKSDLSTINFNADIRCVLIENSQEYLQKHSRDLQISKLDIGKKQRYIDAYKNKGLADLDINLSHIKTQNKGNYSSYSYKNANEYKISLDLSYPLSGNPINDYNLFKSKLEKSKKQTDYEIDLKDKVLDAKVLKNDLKIGSQTLDSYYKEKLKQQQITVELDNYLSGDGNIRFVLDEIYEHYQTQLDYLLVLKTYHQKRIEYDNLLDRLVKSNACYLCDNDKSLIPR</sequence>
<proteinExistence type="predicted"/>
<dbReference type="STRING" id="1303921.BSEPE_1280"/>
<evidence type="ECO:0000313" key="2">
    <source>
        <dbReference type="EMBL" id="BAS68264.1"/>
    </source>
</evidence>
<dbReference type="GO" id="GO:0015562">
    <property type="term" value="F:efflux transmembrane transporter activity"/>
    <property type="evidence" value="ECO:0007669"/>
    <property type="project" value="InterPro"/>
</dbReference>
<keyword evidence="3" id="KW-1185">Reference proteome</keyword>
<evidence type="ECO:0000256" key="1">
    <source>
        <dbReference type="SAM" id="SignalP"/>
    </source>
</evidence>
<gene>
    <name evidence="2" type="ORF">BSEPE_1280</name>
</gene>
<dbReference type="SUPFAM" id="SSF56954">
    <property type="entry name" value="Outer membrane efflux proteins (OEP)"/>
    <property type="match status" value="1"/>
</dbReference>
<protein>
    <recommendedName>
        <fullName evidence="4">Outer membrane efflux protein</fullName>
    </recommendedName>
</protein>
<dbReference type="KEGG" id="ebh:BSEPE_1280"/>
<reference evidence="2 3" key="1">
    <citation type="journal article" date="2000" name="Mar. Ecol. Prog. Ser.">
        <title>Phylogenetic characterization of endosymbionts in three hydrothermal vent mussels: influence on host distributions.</title>
        <authorList>
            <person name="Fujiwara Y."/>
            <person name="Takai K."/>
            <person name="Uematsu K."/>
            <person name="Tsuchida S."/>
            <person name="Hunt J.C."/>
            <person name="Hashimoto J."/>
        </authorList>
    </citation>
    <scope>NUCLEOTIDE SEQUENCE [LARGE SCALE GENOMIC DNA]</scope>
    <source>
        <strain evidence="2 3">Myojin Knoll</strain>
    </source>
</reference>
<dbReference type="Proteomes" id="UP000067399">
    <property type="component" value="Chromosome"/>
</dbReference>